<keyword evidence="1" id="KW-0472">Membrane</keyword>
<feature type="transmembrane region" description="Helical" evidence="1">
    <location>
        <begin position="19"/>
        <end position="38"/>
    </location>
</feature>
<dbReference type="EMBL" id="CP144746">
    <property type="protein sequence ID" value="WVZ57998.1"/>
    <property type="molecule type" value="Genomic_DNA"/>
</dbReference>
<feature type="domain" description="Transposase-associated" evidence="2">
    <location>
        <begin position="117"/>
        <end position="193"/>
    </location>
</feature>
<dbReference type="PANTHER" id="PTHR10775">
    <property type="entry name" value="OS08G0208400 PROTEIN"/>
    <property type="match status" value="1"/>
</dbReference>
<proteinExistence type="predicted"/>
<dbReference type="AlphaFoldDB" id="A0AAQ3SNP1"/>
<dbReference type="InterPro" id="IPR029480">
    <property type="entry name" value="Transpos_assoc"/>
</dbReference>
<dbReference type="Pfam" id="PF13963">
    <property type="entry name" value="Transpos_assoc"/>
    <property type="match status" value="1"/>
</dbReference>
<dbReference type="Pfam" id="PF02992">
    <property type="entry name" value="Transposase_21"/>
    <property type="match status" value="1"/>
</dbReference>
<evidence type="ECO:0000313" key="4">
    <source>
        <dbReference type="Proteomes" id="UP001341281"/>
    </source>
</evidence>
<accession>A0AAQ3SNP1</accession>
<name>A0AAQ3SNP1_PASNO</name>
<evidence type="ECO:0000259" key="2">
    <source>
        <dbReference type="Pfam" id="PF13963"/>
    </source>
</evidence>
<keyword evidence="4" id="KW-1185">Reference proteome</keyword>
<dbReference type="Proteomes" id="UP001341281">
    <property type="component" value="Chromosome 02"/>
</dbReference>
<evidence type="ECO:0000256" key="1">
    <source>
        <dbReference type="SAM" id="Phobius"/>
    </source>
</evidence>
<keyword evidence="1" id="KW-0812">Transmembrane</keyword>
<dbReference type="PANTHER" id="PTHR10775:SF189">
    <property type="entry name" value="OS03G0380600 PROTEIN"/>
    <property type="match status" value="1"/>
</dbReference>
<protein>
    <recommendedName>
        <fullName evidence="2">Transposase-associated domain-containing protein</fullName>
    </recommendedName>
</protein>
<dbReference type="InterPro" id="IPR004242">
    <property type="entry name" value="Transposase_21"/>
</dbReference>
<organism evidence="3 4">
    <name type="scientific">Paspalum notatum var. saurae</name>
    <dbReference type="NCBI Taxonomy" id="547442"/>
    <lineage>
        <taxon>Eukaryota</taxon>
        <taxon>Viridiplantae</taxon>
        <taxon>Streptophyta</taxon>
        <taxon>Embryophyta</taxon>
        <taxon>Tracheophyta</taxon>
        <taxon>Spermatophyta</taxon>
        <taxon>Magnoliopsida</taxon>
        <taxon>Liliopsida</taxon>
        <taxon>Poales</taxon>
        <taxon>Poaceae</taxon>
        <taxon>PACMAD clade</taxon>
        <taxon>Panicoideae</taxon>
        <taxon>Andropogonodae</taxon>
        <taxon>Paspaleae</taxon>
        <taxon>Paspalinae</taxon>
        <taxon>Paspalum</taxon>
    </lineage>
</organism>
<reference evidence="3 4" key="1">
    <citation type="submission" date="2024-02" db="EMBL/GenBank/DDBJ databases">
        <title>High-quality chromosome-scale genome assembly of Pensacola bahiagrass (Paspalum notatum Flugge var. saurae).</title>
        <authorList>
            <person name="Vega J.M."/>
            <person name="Podio M."/>
            <person name="Orjuela J."/>
            <person name="Siena L.A."/>
            <person name="Pessino S.C."/>
            <person name="Combes M.C."/>
            <person name="Mariac C."/>
            <person name="Albertini E."/>
            <person name="Pupilli F."/>
            <person name="Ortiz J.P.A."/>
            <person name="Leblanc O."/>
        </authorList>
    </citation>
    <scope>NUCLEOTIDE SEQUENCE [LARGE SCALE GENOMIC DNA]</scope>
    <source>
        <strain evidence="3">R1</strain>
        <tissue evidence="3">Leaf</tissue>
    </source>
</reference>
<gene>
    <name evidence="3" type="ORF">U9M48_008316</name>
</gene>
<evidence type="ECO:0000313" key="3">
    <source>
        <dbReference type="EMBL" id="WVZ57998.1"/>
    </source>
</evidence>
<feature type="transmembrane region" description="Helical" evidence="1">
    <location>
        <begin position="58"/>
        <end position="79"/>
    </location>
</feature>
<keyword evidence="1" id="KW-1133">Transmembrane helix</keyword>
<feature type="transmembrane region" description="Helical" evidence="1">
    <location>
        <begin position="91"/>
        <end position="111"/>
    </location>
</feature>
<sequence>MSSPVVLGRTKKEWWPASLMAVVQVSIVGQMLLTKVVVDDGLSVWTLLTYRFFMDISPGYAINFYNIIPIATFILAVLFRKEPLNIKSLVGNIKVIGTLVCVGGTLVISLYKGKMARVWIYNWPRIERPYRDEVDKFIEAAKKDAITKQIKRICCPCKNCKNMKIWTDPTDIRSHLIVAGFVKDYSVWIHHGEQEGPSDADVDENNDTFFDADLDMLNSDGDDDQDNGGRTYCFVPSESIKDLGLDGDSDADDLEEMLKHFKADILYASPKGAENLKAVKDAARKNVYEKSKACPPYWTLLRFVLELLILKAKYGWSDSSFNDLLKLLSWLLPKPNFVPANTYQAKKVVSPLTMGVERIYACPNHCILYRGKYENQDKCPTYGAGHYKRNDIFQGDDEAFTNGKKRKKNGAPVPSEEDTCLGIDEKKRRIPVLVMWYLNPIDRLKQIFANPAFAKLMRWWFCERTKDDEKLSHPADATQWQRFDELYPEFAKDPRNVRFALSTDGMNPLGERNSTHSTWPVILTIYNLPSWLC</sequence>